<organism evidence="4 5">
    <name type="scientific">Trapa natans</name>
    <name type="common">Water chestnut</name>
    <dbReference type="NCBI Taxonomy" id="22666"/>
    <lineage>
        <taxon>Eukaryota</taxon>
        <taxon>Viridiplantae</taxon>
        <taxon>Streptophyta</taxon>
        <taxon>Embryophyta</taxon>
        <taxon>Tracheophyta</taxon>
        <taxon>Spermatophyta</taxon>
        <taxon>Magnoliopsida</taxon>
        <taxon>eudicotyledons</taxon>
        <taxon>Gunneridae</taxon>
        <taxon>Pentapetalae</taxon>
        <taxon>rosids</taxon>
        <taxon>malvids</taxon>
        <taxon>Myrtales</taxon>
        <taxon>Lythraceae</taxon>
        <taxon>Trapa</taxon>
    </lineage>
</organism>
<dbReference type="EMBL" id="JAXQNO010000019">
    <property type="protein sequence ID" value="KAK4775282.1"/>
    <property type="molecule type" value="Genomic_DNA"/>
</dbReference>
<dbReference type="FunFam" id="3.30.559.10:FF:000008">
    <property type="entry name" value="Tryptamine hydroxycinnamoyl transferase"/>
    <property type="match status" value="1"/>
</dbReference>
<dbReference type="Pfam" id="PF02458">
    <property type="entry name" value="Transferase"/>
    <property type="match status" value="1"/>
</dbReference>
<accession>A0AAN7L692</accession>
<evidence type="ECO:0000313" key="5">
    <source>
        <dbReference type="Proteomes" id="UP001346149"/>
    </source>
</evidence>
<evidence type="ECO:0000256" key="3">
    <source>
        <dbReference type="ARBA" id="ARBA00023315"/>
    </source>
</evidence>
<evidence type="ECO:0000256" key="1">
    <source>
        <dbReference type="ARBA" id="ARBA00009861"/>
    </source>
</evidence>
<proteinExistence type="inferred from homology"/>
<keyword evidence="2" id="KW-0808">Transferase</keyword>
<name>A0AAN7L692_TRANT</name>
<dbReference type="PANTHER" id="PTHR31642">
    <property type="entry name" value="TRICHOTHECENE 3-O-ACETYLTRANSFERASE"/>
    <property type="match status" value="1"/>
</dbReference>
<comment type="caution">
    <text evidence="4">The sequence shown here is derived from an EMBL/GenBank/DDBJ whole genome shotgun (WGS) entry which is preliminary data.</text>
</comment>
<evidence type="ECO:0000313" key="4">
    <source>
        <dbReference type="EMBL" id="KAK4775282.1"/>
    </source>
</evidence>
<dbReference type="PANTHER" id="PTHR31642:SF13">
    <property type="entry name" value="AGMATINE HYDROXYCINNAMOYLTRANSFERASE 1"/>
    <property type="match status" value="1"/>
</dbReference>
<dbReference type="AlphaFoldDB" id="A0AAN7L692"/>
<evidence type="ECO:0000256" key="2">
    <source>
        <dbReference type="ARBA" id="ARBA00022679"/>
    </source>
</evidence>
<protein>
    <submittedName>
        <fullName evidence="4">Uncharacterized protein</fullName>
    </submittedName>
</protein>
<comment type="similarity">
    <text evidence="1">Belongs to the plant acyltransferase family.</text>
</comment>
<dbReference type="Gene3D" id="3.30.559.10">
    <property type="entry name" value="Chloramphenicol acetyltransferase-like domain"/>
    <property type="match status" value="2"/>
</dbReference>
<keyword evidence="5" id="KW-1185">Reference proteome</keyword>
<sequence>MNVNIVSSITIKPSYVSGRPPPTTAYIPLSSFDKVTYTDQEGVIYIYRQPNIPIATTILKQGLERVWAVYPELAGRLGKNQKEEDVILLNDHGVKFVEASVDSRLDQAMIFPEPSRDILSLHPPKKGIAELLQVQITRFACSSVVIGITFLHTVADGQSIGNFLVSWGRACRGLDIGPLPLHDRLSFFKLRYPPVIEFEHIGLEYTRKKPLDDKAVRWDEVALDDLVMHKVHFSADFIAKVKARTSPSFVPSVVTNGQKRTTYSTFECLVAHLWRAITRARMLDASEITKMKIAVNGRSRMNPRIPNQYFGNLVLWATPTARVKDLLSGPVSLPVELIHEGIAKIDDRYLQSFINFSETRLKHDSDAIPFPIAEKSARCPNIEVYSWLKLPLCDLDLGFGSPYMFMPAHCPVEGILFILPAHTGDGDIDVFVTLFKNQLDAFRQNCQILD</sequence>
<gene>
    <name evidence="4" type="ORF">SAY86_010217</name>
</gene>
<reference evidence="4 5" key="1">
    <citation type="journal article" date="2023" name="Hortic Res">
        <title>Pangenome of water caltrop reveals structural variations and asymmetric subgenome divergence after allopolyploidization.</title>
        <authorList>
            <person name="Zhang X."/>
            <person name="Chen Y."/>
            <person name="Wang L."/>
            <person name="Yuan Y."/>
            <person name="Fang M."/>
            <person name="Shi L."/>
            <person name="Lu R."/>
            <person name="Comes H.P."/>
            <person name="Ma Y."/>
            <person name="Chen Y."/>
            <person name="Huang G."/>
            <person name="Zhou Y."/>
            <person name="Zheng Z."/>
            <person name="Qiu Y."/>
        </authorList>
    </citation>
    <scope>NUCLEOTIDE SEQUENCE [LARGE SCALE GENOMIC DNA]</scope>
    <source>
        <strain evidence="4">F231</strain>
    </source>
</reference>
<keyword evidence="3" id="KW-0012">Acyltransferase</keyword>
<dbReference type="Proteomes" id="UP001346149">
    <property type="component" value="Unassembled WGS sequence"/>
</dbReference>
<dbReference type="GO" id="GO:0016747">
    <property type="term" value="F:acyltransferase activity, transferring groups other than amino-acyl groups"/>
    <property type="evidence" value="ECO:0007669"/>
    <property type="project" value="TreeGrafter"/>
</dbReference>
<dbReference type="InterPro" id="IPR023213">
    <property type="entry name" value="CAT-like_dom_sf"/>
</dbReference>
<dbReference type="InterPro" id="IPR050317">
    <property type="entry name" value="Plant_Fungal_Acyltransferase"/>
</dbReference>